<gene>
    <name evidence="3" type="ORF">DCCM_3034</name>
</gene>
<feature type="domain" description="Glycosyltransferase subfamily 4-like N-terminal" evidence="2">
    <location>
        <begin position="15"/>
        <end position="186"/>
    </location>
</feature>
<dbReference type="PANTHER" id="PTHR45947:SF3">
    <property type="entry name" value="SULFOQUINOVOSYL TRANSFERASE SQD2"/>
    <property type="match status" value="1"/>
</dbReference>
<dbReference type="PANTHER" id="PTHR45947">
    <property type="entry name" value="SULFOQUINOVOSYL TRANSFERASE SQD2"/>
    <property type="match status" value="1"/>
</dbReference>
<feature type="domain" description="Glycosyl transferase family 1" evidence="1">
    <location>
        <begin position="190"/>
        <end position="355"/>
    </location>
</feature>
<evidence type="ECO:0000259" key="2">
    <source>
        <dbReference type="Pfam" id="PF13439"/>
    </source>
</evidence>
<dbReference type="CDD" id="cd03801">
    <property type="entry name" value="GT4_PimA-like"/>
    <property type="match status" value="1"/>
</dbReference>
<dbReference type="Pfam" id="PF00534">
    <property type="entry name" value="Glycos_transf_1"/>
    <property type="match status" value="1"/>
</dbReference>
<dbReference type="OrthoDB" id="9795068at2"/>
<dbReference type="InterPro" id="IPR050194">
    <property type="entry name" value="Glycosyltransferase_grp1"/>
</dbReference>
<accession>A0A2L2XDY0</accession>
<organism evidence="3 4">
    <name type="scientific">Desulfocucumis palustris</name>
    <dbReference type="NCBI Taxonomy" id="1898651"/>
    <lineage>
        <taxon>Bacteria</taxon>
        <taxon>Bacillati</taxon>
        <taxon>Bacillota</taxon>
        <taxon>Clostridia</taxon>
        <taxon>Eubacteriales</taxon>
        <taxon>Desulfocucumaceae</taxon>
        <taxon>Desulfocucumis</taxon>
    </lineage>
</organism>
<reference evidence="4" key="1">
    <citation type="submission" date="2018-02" db="EMBL/GenBank/DDBJ databases">
        <title>Genome sequence of Desulfocucumis palustris strain NAW-5.</title>
        <authorList>
            <person name="Watanabe M."/>
            <person name="Kojima H."/>
            <person name="Fukui M."/>
        </authorList>
    </citation>
    <scope>NUCLEOTIDE SEQUENCE [LARGE SCALE GENOMIC DNA]</scope>
    <source>
        <strain evidence="4">NAW-5</strain>
    </source>
</reference>
<dbReference type="RefSeq" id="WP_128739127.1">
    <property type="nucleotide sequence ID" value="NZ_BFAV01000124.1"/>
</dbReference>
<dbReference type="Gene3D" id="3.40.50.2000">
    <property type="entry name" value="Glycogen Phosphorylase B"/>
    <property type="match status" value="2"/>
</dbReference>
<dbReference type="InterPro" id="IPR001296">
    <property type="entry name" value="Glyco_trans_1"/>
</dbReference>
<dbReference type="Proteomes" id="UP000239549">
    <property type="component" value="Unassembled WGS sequence"/>
</dbReference>
<name>A0A2L2XDY0_9FIRM</name>
<protein>
    <submittedName>
        <fullName evidence="3">Glycosyltransferase</fullName>
    </submittedName>
</protein>
<evidence type="ECO:0000313" key="4">
    <source>
        <dbReference type="Proteomes" id="UP000239549"/>
    </source>
</evidence>
<dbReference type="InterPro" id="IPR028098">
    <property type="entry name" value="Glyco_trans_4-like_N"/>
</dbReference>
<evidence type="ECO:0000259" key="1">
    <source>
        <dbReference type="Pfam" id="PF00534"/>
    </source>
</evidence>
<dbReference type="GO" id="GO:0016757">
    <property type="term" value="F:glycosyltransferase activity"/>
    <property type="evidence" value="ECO:0007669"/>
    <property type="project" value="InterPro"/>
</dbReference>
<dbReference type="Pfam" id="PF13439">
    <property type="entry name" value="Glyco_transf_4"/>
    <property type="match status" value="1"/>
</dbReference>
<dbReference type="EMBL" id="BFAV01000124">
    <property type="protein sequence ID" value="GBF33923.1"/>
    <property type="molecule type" value="Genomic_DNA"/>
</dbReference>
<proteinExistence type="predicted"/>
<comment type="caution">
    <text evidence="3">The sequence shown here is derived from an EMBL/GenBank/DDBJ whole genome shotgun (WGS) entry which is preliminary data.</text>
</comment>
<keyword evidence="4" id="KW-1185">Reference proteome</keyword>
<dbReference type="SUPFAM" id="SSF53756">
    <property type="entry name" value="UDP-Glycosyltransferase/glycogen phosphorylase"/>
    <property type="match status" value="1"/>
</dbReference>
<dbReference type="AlphaFoldDB" id="A0A2L2XDY0"/>
<keyword evidence="3" id="KW-0808">Transferase</keyword>
<evidence type="ECO:0000313" key="3">
    <source>
        <dbReference type="EMBL" id="GBF33923.1"/>
    </source>
</evidence>
<sequence>MRIAYVYDNAYPYYVGGVEKRIWEISRRLSQKGHEVHMYCMKYWTGNDIINQDGIYLHGVCKPMSLFSNNRRSIREAIYFACKVLSPLLKEKYDIIDVQNFPYFSTFPSKYCVVYRRSKIVITWHEVWGKYWFEYLGIIGSMGLLVERLVALMSNEMIAVSESTASSLKMINQKANISIVPNGIDFKQIHKVKPNGHYYDIVFAGRLIKEKGLELLLDSVNLIKNSRPNIKCLIIGNGPMKEELEKLITNYKLQNNVFLKGFIGEYEDLIAQIKNSSTFVLPSTREGFGIVVLEANAAGVPVVTIEHARNAAKELVTDGKNGYVSKPNPNYLASAIMMAIDNSKDLEQECTNFAEKYDWDNIVNYLENYYKNLA</sequence>